<dbReference type="EMBL" id="CM056742">
    <property type="protein sequence ID" value="KAJ8680219.1"/>
    <property type="molecule type" value="Genomic_DNA"/>
</dbReference>
<comment type="caution">
    <text evidence="1">The sequence shown here is derived from an EMBL/GenBank/DDBJ whole genome shotgun (WGS) entry which is preliminary data.</text>
</comment>
<accession>A0ACC2PA92</accession>
<protein>
    <submittedName>
        <fullName evidence="1">Uncharacterized protein</fullName>
    </submittedName>
</protein>
<reference evidence="1" key="1">
    <citation type="submission" date="2023-04" db="EMBL/GenBank/DDBJ databases">
        <title>A chromosome-level genome assembly of the parasitoid wasp Eretmocerus hayati.</title>
        <authorList>
            <person name="Zhong Y."/>
            <person name="Liu S."/>
            <person name="Liu Y."/>
        </authorList>
    </citation>
    <scope>NUCLEOTIDE SEQUENCE</scope>
    <source>
        <strain evidence="1">ZJU_SS_LIU_2023</strain>
    </source>
</reference>
<name>A0ACC2PA92_9HYME</name>
<keyword evidence="2" id="KW-1185">Reference proteome</keyword>
<evidence type="ECO:0000313" key="2">
    <source>
        <dbReference type="Proteomes" id="UP001239111"/>
    </source>
</evidence>
<proteinExistence type="predicted"/>
<gene>
    <name evidence="1" type="ORF">QAD02_016006</name>
</gene>
<sequence>MAAPKFGTLVPNRIFVGGISASTSEAELAQLFSAYGNVKATKIIADRGGVSKGYGFVTFETEEEAKRLQQESESIILRERKLNIAPAIKKQPFNRSFDGAGSPPAMAANAYYYPNGMGLPYQNSMAFYNPGPPGPGAPMVPPTDPTSLYQASGMFGPAASPGPPAFAPIMYPMPATSLYMPQQYQYPPVPTFEPYYPGAVGNGAAPPYLYGGPHQASPGPIGPIGGNIGGNGVVGGGGSSASNGAGGGGSSSGSITAGTTSPAGGSGGGGTVGPGQFGTHFYGPITHHPLNNGPQQSPSHLDHLYYPYSAQSQAPPASSASLSSNSTQPGHQQQHQLGISATDQLQLVYSGDVIGQPSGGNDLQANQSEETRSTSSLTEQPHQQASSNNNGGPQSSDPSGSTPVPLLPLKHPLSNRYPNYPPAVLHVQQLEQHHQQTSSNDASVKQHRQSSASEDATIGPGHYRPVSVYSGPLYMCPPPGGSANPNAGPSLLPTPPQPPFDLSSSGHPKYREYGSKPFVKPAPPLPGQPHHNPSAYARHYSGQALSQQQPQQSHHQAKRGLPPGVYQHPTHHLSGSPAYYFPPKQSGSRPGQQQPFLSSYMAPTRNHPSHEHYIAAGNGRRSAGSDLTQSLHSQPQPLNPDVRHSGRGRQLGASGAKSALAVAGNPSSNSGTESAKSAIDECTSSKAEIMSSKSAGETDSSEDTNHTDLSTKSTNMTIATKNNPNHSSEDCHNPATSSSAVPATRPYPSVSSSPNHPNQVQFFGSSSQRYGNTSSGLQQQRGARYSSYGSRGGSNKGSGFIRQQSGSGGSSKYKMNGFVQSSNGKISNDDLGGAGDAPPVGRMPLTPPTTPQQSVGASDSQGQQLNDACHQMQTLSL</sequence>
<organism evidence="1 2">
    <name type="scientific">Eretmocerus hayati</name>
    <dbReference type="NCBI Taxonomy" id="131215"/>
    <lineage>
        <taxon>Eukaryota</taxon>
        <taxon>Metazoa</taxon>
        <taxon>Ecdysozoa</taxon>
        <taxon>Arthropoda</taxon>
        <taxon>Hexapoda</taxon>
        <taxon>Insecta</taxon>
        <taxon>Pterygota</taxon>
        <taxon>Neoptera</taxon>
        <taxon>Endopterygota</taxon>
        <taxon>Hymenoptera</taxon>
        <taxon>Apocrita</taxon>
        <taxon>Proctotrupomorpha</taxon>
        <taxon>Chalcidoidea</taxon>
        <taxon>Aphelinidae</taxon>
        <taxon>Aphelininae</taxon>
        <taxon>Eretmocerus</taxon>
    </lineage>
</organism>
<evidence type="ECO:0000313" key="1">
    <source>
        <dbReference type="EMBL" id="KAJ8680219.1"/>
    </source>
</evidence>
<dbReference type="Proteomes" id="UP001239111">
    <property type="component" value="Chromosome 2"/>
</dbReference>